<evidence type="ECO:0000313" key="2">
    <source>
        <dbReference type="Proteomes" id="UP000326354"/>
    </source>
</evidence>
<dbReference type="AlphaFoldDB" id="A0A5S9IRG6"/>
<reference evidence="1 2" key="1">
    <citation type="submission" date="2019-08" db="EMBL/GenBank/DDBJ databases">
        <title>Complete genome sequence of Candidatus Uab amorphum.</title>
        <authorList>
            <person name="Shiratori T."/>
            <person name="Suzuki S."/>
            <person name="Kakizawa Y."/>
            <person name="Ishida K."/>
        </authorList>
    </citation>
    <scope>NUCLEOTIDE SEQUENCE [LARGE SCALE GENOMIC DNA]</scope>
    <source>
        <strain evidence="1 2">SRT547</strain>
    </source>
</reference>
<keyword evidence="2" id="KW-1185">Reference proteome</keyword>
<protein>
    <recommendedName>
        <fullName evidence="3">PEGA domain-containing protein</fullName>
    </recommendedName>
</protein>
<gene>
    <name evidence="1" type="ORF">UABAM_04652</name>
</gene>
<sequence>MRTLILCLILCIPAYSQSVTKSEIELKISGEFPNGEYISPEIATLDGKDVNEHTFAPGDYELYVSEPGFFPLTKKVTIPQSKEVFVIEEKLVTKPRRILFDLTYELSPPQELDPIKITLSPVDDPTQELTIKPGDMVKPNSYWLKIEKPAYRTIEITQHIWPDERPHTIEQKLYTKQVKLSCKITHDVPPPSDVGPYRISIVDKKTQVPLFLQRSYIRPGLYEVTIEQPYYKTIGPIDFYVAPGRKAVIQGHLIAYERCLDLQINARDKVQVVSVIDSSTKKAITCYDTFRPGEKLNLQLKFRSHETMNTVVEFVVGQGSQVVPISPQPMQSFVVKIKDAKEHYDFEVDLKKIEDHHLRREGGILFDTYKEIVIKKLRKNKGF</sequence>
<dbReference type="RefSeq" id="WP_151970332.1">
    <property type="nucleotide sequence ID" value="NZ_AP019860.1"/>
</dbReference>
<name>A0A5S9IRG6_UABAM</name>
<accession>A0A5S9IRG6</accession>
<dbReference type="KEGG" id="uam:UABAM_04652"/>
<dbReference type="EMBL" id="AP019860">
    <property type="protein sequence ID" value="BBM86266.1"/>
    <property type="molecule type" value="Genomic_DNA"/>
</dbReference>
<dbReference type="Proteomes" id="UP000326354">
    <property type="component" value="Chromosome"/>
</dbReference>
<evidence type="ECO:0008006" key="3">
    <source>
        <dbReference type="Google" id="ProtNLM"/>
    </source>
</evidence>
<organism evidence="1 2">
    <name type="scientific">Uabimicrobium amorphum</name>
    <dbReference type="NCBI Taxonomy" id="2596890"/>
    <lineage>
        <taxon>Bacteria</taxon>
        <taxon>Pseudomonadati</taxon>
        <taxon>Planctomycetota</taxon>
        <taxon>Candidatus Uabimicrobiia</taxon>
        <taxon>Candidatus Uabimicrobiales</taxon>
        <taxon>Candidatus Uabimicrobiaceae</taxon>
        <taxon>Candidatus Uabimicrobium</taxon>
    </lineage>
</organism>
<evidence type="ECO:0000313" key="1">
    <source>
        <dbReference type="EMBL" id="BBM86266.1"/>
    </source>
</evidence>
<proteinExistence type="predicted"/>